<evidence type="ECO:0000259" key="1">
    <source>
        <dbReference type="Pfam" id="PF20150"/>
    </source>
</evidence>
<name>A0A6A7BEK4_9PLEO</name>
<evidence type="ECO:0000313" key="3">
    <source>
        <dbReference type="Proteomes" id="UP000799423"/>
    </source>
</evidence>
<dbReference type="Proteomes" id="UP000799423">
    <property type="component" value="Unassembled WGS sequence"/>
</dbReference>
<dbReference type="AlphaFoldDB" id="A0A6A7BEK4"/>
<organism evidence="2 3">
    <name type="scientific">Plenodomus tracheiphilus IPT5</name>
    <dbReference type="NCBI Taxonomy" id="1408161"/>
    <lineage>
        <taxon>Eukaryota</taxon>
        <taxon>Fungi</taxon>
        <taxon>Dikarya</taxon>
        <taxon>Ascomycota</taxon>
        <taxon>Pezizomycotina</taxon>
        <taxon>Dothideomycetes</taxon>
        <taxon>Pleosporomycetidae</taxon>
        <taxon>Pleosporales</taxon>
        <taxon>Pleosporineae</taxon>
        <taxon>Leptosphaeriaceae</taxon>
        <taxon>Plenodomus</taxon>
    </lineage>
</organism>
<dbReference type="OrthoDB" id="3473305at2759"/>
<gene>
    <name evidence="2" type="ORF">T440DRAFT_417893</name>
</gene>
<feature type="non-terminal residue" evidence="2">
    <location>
        <position position="187"/>
    </location>
</feature>
<dbReference type="Pfam" id="PF20150">
    <property type="entry name" value="2EXR"/>
    <property type="match status" value="1"/>
</dbReference>
<keyword evidence="3" id="KW-1185">Reference proteome</keyword>
<proteinExistence type="predicted"/>
<sequence>MSSFHHFSRLPTEIQEQIFSLSKPTTTTIHLLEDEFEITAVSPAPSPLTTTRSSRTVAKSWGLSSFPLWTQDDWQDIFLHPEDSILQLVVSPSRMAALAITWTELHAVLGDALPAVQKLHIVCSESERLARLWMLPEGELVGVGESCVERGSFGKEVLASDREMREQLHAHLTVTVSRCSVEDLEQG</sequence>
<evidence type="ECO:0000313" key="2">
    <source>
        <dbReference type="EMBL" id="KAF2853830.1"/>
    </source>
</evidence>
<protein>
    <recommendedName>
        <fullName evidence="1">2EXR domain-containing protein</fullName>
    </recommendedName>
</protein>
<feature type="domain" description="2EXR" evidence="1">
    <location>
        <begin position="4"/>
        <end position="67"/>
    </location>
</feature>
<accession>A0A6A7BEK4</accession>
<reference evidence="2" key="1">
    <citation type="submission" date="2020-01" db="EMBL/GenBank/DDBJ databases">
        <authorList>
            <consortium name="DOE Joint Genome Institute"/>
            <person name="Haridas S."/>
            <person name="Albert R."/>
            <person name="Binder M."/>
            <person name="Bloem J."/>
            <person name="Labutti K."/>
            <person name="Salamov A."/>
            <person name="Andreopoulos B."/>
            <person name="Baker S.E."/>
            <person name="Barry K."/>
            <person name="Bills G."/>
            <person name="Bluhm B.H."/>
            <person name="Cannon C."/>
            <person name="Castanera R."/>
            <person name="Culley D.E."/>
            <person name="Daum C."/>
            <person name="Ezra D."/>
            <person name="Gonzalez J.B."/>
            <person name="Henrissat B."/>
            <person name="Kuo A."/>
            <person name="Liang C."/>
            <person name="Lipzen A."/>
            <person name="Lutzoni F."/>
            <person name="Magnuson J."/>
            <person name="Mondo S."/>
            <person name="Nolan M."/>
            <person name="Ohm R."/>
            <person name="Pangilinan J."/>
            <person name="Park H.-J."/>
            <person name="Ramirez L."/>
            <person name="Alfaro M."/>
            <person name="Sun H."/>
            <person name="Tritt A."/>
            <person name="Yoshinaga Y."/>
            <person name="Zwiers L.-H."/>
            <person name="Turgeon B.G."/>
            <person name="Goodwin S.B."/>
            <person name="Spatafora J.W."/>
            <person name="Crous P.W."/>
            <person name="Grigoriev I.V."/>
        </authorList>
    </citation>
    <scope>NUCLEOTIDE SEQUENCE</scope>
    <source>
        <strain evidence="2">IPT5</strain>
    </source>
</reference>
<dbReference type="InterPro" id="IPR045518">
    <property type="entry name" value="2EXR"/>
</dbReference>
<dbReference type="EMBL" id="MU006294">
    <property type="protein sequence ID" value="KAF2853830.1"/>
    <property type="molecule type" value="Genomic_DNA"/>
</dbReference>